<dbReference type="Pfam" id="PF00486">
    <property type="entry name" value="Trans_reg_C"/>
    <property type="match status" value="1"/>
</dbReference>
<dbReference type="PANTHER" id="PTHR48111:SF40">
    <property type="entry name" value="PHOSPHATE REGULON TRANSCRIPTIONAL REGULATORY PROTEIN PHOB"/>
    <property type="match status" value="1"/>
</dbReference>
<keyword evidence="2 7" id="KW-0597">Phosphoprotein</keyword>
<dbReference type="FunFam" id="3.40.50.2300:FF:000001">
    <property type="entry name" value="DNA-binding response regulator PhoB"/>
    <property type="match status" value="1"/>
</dbReference>
<dbReference type="GO" id="GO:0006355">
    <property type="term" value="P:regulation of DNA-templated transcription"/>
    <property type="evidence" value="ECO:0007669"/>
    <property type="project" value="InterPro"/>
</dbReference>
<evidence type="ECO:0000256" key="6">
    <source>
        <dbReference type="ARBA" id="ARBA00023163"/>
    </source>
</evidence>
<dbReference type="CDD" id="cd00383">
    <property type="entry name" value="trans_reg_C"/>
    <property type="match status" value="1"/>
</dbReference>
<evidence type="ECO:0000313" key="11">
    <source>
        <dbReference type="EMBL" id="ANZ29563.1"/>
    </source>
</evidence>
<accession>A0AAN1D5X4</accession>
<evidence type="ECO:0000256" key="5">
    <source>
        <dbReference type="ARBA" id="ARBA00023125"/>
    </source>
</evidence>
<protein>
    <submittedName>
        <fullName evidence="11">DNA-binding response regulator</fullName>
    </submittedName>
</protein>
<dbReference type="SUPFAM" id="SSF52172">
    <property type="entry name" value="CheY-like"/>
    <property type="match status" value="1"/>
</dbReference>
<gene>
    <name evidence="11" type="ORF">BCV53_05340</name>
</gene>
<dbReference type="PANTHER" id="PTHR48111">
    <property type="entry name" value="REGULATOR OF RPOS"/>
    <property type="match status" value="1"/>
</dbReference>
<dbReference type="SMART" id="SM00448">
    <property type="entry name" value="REC"/>
    <property type="match status" value="1"/>
</dbReference>
<evidence type="ECO:0000256" key="8">
    <source>
        <dbReference type="PROSITE-ProRule" id="PRU01091"/>
    </source>
</evidence>
<evidence type="ECO:0000259" key="9">
    <source>
        <dbReference type="PROSITE" id="PS50110"/>
    </source>
</evidence>
<evidence type="ECO:0000259" key="10">
    <source>
        <dbReference type="PROSITE" id="PS51755"/>
    </source>
</evidence>
<comment type="subcellular location">
    <subcellularLocation>
        <location evidence="1">Cytoplasm</location>
    </subcellularLocation>
</comment>
<dbReference type="Gene3D" id="1.10.10.10">
    <property type="entry name" value="Winged helix-like DNA-binding domain superfamily/Winged helix DNA-binding domain"/>
    <property type="match status" value="1"/>
</dbReference>
<keyword evidence="4" id="KW-0805">Transcription regulation</keyword>
<feature type="domain" description="OmpR/PhoB-type" evidence="10">
    <location>
        <begin position="132"/>
        <end position="230"/>
    </location>
</feature>
<dbReference type="FunFam" id="1.10.10.10:FF:000018">
    <property type="entry name" value="DNA-binding response regulator ResD"/>
    <property type="match status" value="1"/>
</dbReference>
<keyword evidence="12" id="KW-1185">Reference proteome</keyword>
<dbReference type="GO" id="GO:0000976">
    <property type="term" value="F:transcription cis-regulatory region binding"/>
    <property type="evidence" value="ECO:0007669"/>
    <property type="project" value="TreeGrafter"/>
</dbReference>
<dbReference type="PROSITE" id="PS50110">
    <property type="entry name" value="RESPONSE_REGULATORY"/>
    <property type="match status" value="1"/>
</dbReference>
<name>A0AAN1D5X4_PARTM</name>
<dbReference type="InterPro" id="IPR001789">
    <property type="entry name" value="Sig_transdc_resp-reg_receiver"/>
</dbReference>
<sequence>MKEGKDRVETVLLVDDEEEIMELMKDFLEAEGYNVLTASNGLEALSILKKQVVHCVLLDIMMPNQSGFTTCKQIREISDVPILFLTAVQDDTDKIRGLNIGADDYIVKSATPGEIVARIKAVLRRSRSRENNNTLNYGNLKINIYTREVFVNGRRVNLTPKEFELLQFLAEHPRQVFSHDQLYQKVWGNELIDEHTIRVFIARLREKIEENPSKPQWIHTVWGVGYKFEDKK</sequence>
<dbReference type="Gene3D" id="6.10.250.690">
    <property type="match status" value="1"/>
</dbReference>
<dbReference type="Gene3D" id="3.40.50.2300">
    <property type="match status" value="1"/>
</dbReference>
<keyword evidence="6" id="KW-0804">Transcription</keyword>
<organism evidence="11 12">
    <name type="scientific">Parageobacillus thermoglucosidasius</name>
    <name type="common">Geobacillus thermoglucosidasius</name>
    <dbReference type="NCBI Taxonomy" id="1426"/>
    <lineage>
        <taxon>Bacteria</taxon>
        <taxon>Bacillati</taxon>
        <taxon>Bacillota</taxon>
        <taxon>Bacilli</taxon>
        <taxon>Bacillales</taxon>
        <taxon>Anoxybacillaceae</taxon>
        <taxon>Parageobacillus</taxon>
    </lineage>
</organism>
<evidence type="ECO:0000256" key="2">
    <source>
        <dbReference type="ARBA" id="ARBA00022553"/>
    </source>
</evidence>
<evidence type="ECO:0000256" key="1">
    <source>
        <dbReference type="ARBA" id="ARBA00004496"/>
    </source>
</evidence>
<dbReference type="Pfam" id="PF00072">
    <property type="entry name" value="Response_reg"/>
    <property type="match status" value="1"/>
</dbReference>
<evidence type="ECO:0000256" key="4">
    <source>
        <dbReference type="ARBA" id="ARBA00023015"/>
    </source>
</evidence>
<feature type="DNA-binding region" description="OmpR/PhoB-type" evidence="8">
    <location>
        <begin position="132"/>
        <end position="230"/>
    </location>
</feature>
<dbReference type="SMART" id="SM00862">
    <property type="entry name" value="Trans_reg_C"/>
    <property type="match status" value="1"/>
</dbReference>
<proteinExistence type="predicted"/>
<evidence type="ECO:0000313" key="12">
    <source>
        <dbReference type="Proteomes" id="UP000093052"/>
    </source>
</evidence>
<dbReference type="InterPro" id="IPR036388">
    <property type="entry name" value="WH-like_DNA-bd_sf"/>
</dbReference>
<dbReference type="AlphaFoldDB" id="A0AAN1D5X4"/>
<dbReference type="GO" id="GO:0005829">
    <property type="term" value="C:cytosol"/>
    <property type="evidence" value="ECO:0007669"/>
    <property type="project" value="TreeGrafter"/>
</dbReference>
<dbReference type="InterPro" id="IPR001867">
    <property type="entry name" value="OmpR/PhoB-type_DNA-bd"/>
</dbReference>
<dbReference type="Proteomes" id="UP000093052">
    <property type="component" value="Chromosome"/>
</dbReference>
<reference evidence="12" key="1">
    <citation type="journal article" date="2016" name="Genome Announc.">
        <title>Complete Genome Sequence of Geobacillus thermoglucosidasius NCIMB 11955, the Progenitor of a Bioethanol Production Strain.</title>
        <authorList>
            <person name="Sheng L."/>
            <person name="Zhang Y."/>
            <person name="Minton N.P."/>
        </authorList>
    </citation>
    <scope>NUCLEOTIDE SEQUENCE [LARGE SCALE GENOMIC DNA]</scope>
    <source>
        <strain evidence="12">NCIMB 11955</strain>
    </source>
</reference>
<dbReference type="EMBL" id="CP016622">
    <property type="protein sequence ID" value="ANZ29563.1"/>
    <property type="molecule type" value="Genomic_DNA"/>
</dbReference>
<dbReference type="GO" id="GO:0032993">
    <property type="term" value="C:protein-DNA complex"/>
    <property type="evidence" value="ECO:0007669"/>
    <property type="project" value="TreeGrafter"/>
</dbReference>
<feature type="modified residue" description="4-aspartylphosphate" evidence="7">
    <location>
        <position position="59"/>
    </location>
</feature>
<dbReference type="GO" id="GO:0000156">
    <property type="term" value="F:phosphorelay response regulator activity"/>
    <property type="evidence" value="ECO:0007669"/>
    <property type="project" value="TreeGrafter"/>
</dbReference>
<dbReference type="KEGG" id="ptl:AOT13_05330"/>
<dbReference type="InterPro" id="IPR011006">
    <property type="entry name" value="CheY-like_superfamily"/>
</dbReference>
<dbReference type="PROSITE" id="PS51755">
    <property type="entry name" value="OMPR_PHOB"/>
    <property type="match status" value="1"/>
</dbReference>
<evidence type="ECO:0000256" key="7">
    <source>
        <dbReference type="PROSITE-ProRule" id="PRU00169"/>
    </source>
</evidence>
<keyword evidence="5 8" id="KW-0238">DNA-binding</keyword>
<feature type="domain" description="Response regulatory" evidence="9">
    <location>
        <begin position="10"/>
        <end position="123"/>
    </location>
</feature>
<dbReference type="InterPro" id="IPR039420">
    <property type="entry name" value="WalR-like"/>
</dbReference>
<keyword evidence="3" id="KW-0902">Two-component regulatory system</keyword>
<evidence type="ECO:0000256" key="3">
    <source>
        <dbReference type="ARBA" id="ARBA00023012"/>
    </source>
</evidence>
<dbReference type="CDD" id="cd17574">
    <property type="entry name" value="REC_OmpR"/>
    <property type="match status" value="1"/>
</dbReference>